<dbReference type="Pfam" id="PF00293">
    <property type="entry name" value="NUDIX"/>
    <property type="match status" value="1"/>
</dbReference>
<dbReference type="Proteomes" id="UP001560267">
    <property type="component" value="Unassembled WGS sequence"/>
</dbReference>
<accession>A0ABV3Y5J9</accession>
<dbReference type="EC" id="3.6.-.-" evidence="3"/>
<evidence type="ECO:0000259" key="2">
    <source>
        <dbReference type="PROSITE" id="PS51462"/>
    </source>
</evidence>
<dbReference type="InterPro" id="IPR000086">
    <property type="entry name" value="NUDIX_hydrolase_dom"/>
</dbReference>
<keyword evidence="1 3" id="KW-0378">Hydrolase</keyword>
<protein>
    <submittedName>
        <fullName evidence="3">NUDIX hydrolase</fullName>
        <ecNumber evidence="3">3.6.-.-</ecNumber>
    </submittedName>
</protein>
<dbReference type="RefSeq" id="WP_298382086.1">
    <property type="nucleotide sequence ID" value="NZ_JBFSHR010000053.1"/>
</dbReference>
<gene>
    <name evidence="3" type="ORF">AB6A68_11410</name>
</gene>
<proteinExistence type="predicted"/>
<evidence type="ECO:0000313" key="3">
    <source>
        <dbReference type="EMBL" id="MEX6430434.1"/>
    </source>
</evidence>
<evidence type="ECO:0000256" key="1">
    <source>
        <dbReference type="ARBA" id="ARBA00022801"/>
    </source>
</evidence>
<dbReference type="PROSITE" id="PS51462">
    <property type="entry name" value="NUDIX"/>
    <property type="match status" value="1"/>
</dbReference>
<dbReference type="InterPro" id="IPR051325">
    <property type="entry name" value="Nudix_hydrolase_domain"/>
</dbReference>
<dbReference type="PANTHER" id="PTHR21340">
    <property type="entry name" value="DIADENOSINE 5,5-P1,P4-TETRAPHOSPHATE PYROPHOSPHOHYDROLASE MUTT"/>
    <property type="match status" value="1"/>
</dbReference>
<evidence type="ECO:0000313" key="4">
    <source>
        <dbReference type="Proteomes" id="UP001560267"/>
    </source>
</evidence>
<dbReference type="CDD" id="cd03673">
    <property type="entry name" value="NUDIX_Ap6A_hydrolase"/>
    <property type="match status" value="1"/>
</dbReference>
<dbReference type="InterPro" id="IPR015797">
    <property type="entry name" value="NUDIX_hydrolase-like_dom_sf"/>
</dbReference>
<dbReference type="EMBL" id="JBFSHR010000053">
    <property type="protein sequence ID" value="MEX6430434.1"/>
    <property type="molecule type" value="Genomic_DNA"/>
</dbReference>
<dbReference type="PANTHER" id="PTHR21340:SF0">
    <property type="entry name" value="BIS(5'-NUCLEOSYL)-TETRAPHOSPHATASE [ASYMMETRICAL]"/>
    <property type="match status" value="1"/>
</dbReference>
<sequence length="144" mass="16192">MAELEENTTIRAAGGAIVRTTPDARHQVLLVHRPKYDDWSWPKGKCEASESLGECAVREVREETGILTRTGPTLCELAYRDQNNRPKHVTYFALTAIDVGDHPPDDEVDQLAWIDLDDVDQRLTNPDDTKVTHALRSYLARPLG</sequence>
<dbReference type="PROSITE" id="PS00893">
    <property type="entry name" value="NUDIX_BOX"/>
    <property type="match status" value="1"/>
</dbReference>
<feature type="domain" description="Nudix hydrolase" evidence="2">
    <location>
        <begin position="8"/>
        <end position="139"/>
    </location>
</feature>
<name>A0ABV3Y5J9_9ACTN</name>
<keyword evidence="4" id="KW-1185">Reference proteome</keyword>
<dbReference type="Gene3D" id="3.90.79.10">
    <property type="entry name" value="Nucleoside Triphosphate Pyrophosphohydrolase"/>
    <property type="match status" value="1"/>
</dbReference>
<reference evidence="3 4" key="1">
    <citation type="submission" date="2024-07" db="EMBL/GenBank/DDBJ databases">
        <title>Draft Genome Sequence of Ferrimicrobium acidiphilum Strain YE2023, Isolated from a Pulp of Bioleach Reactor.</title>
        <authorList>
            <person name="Elkina Y.A."/>
            <person name="Bulaeva A.G."/>
            <person name="Beletsky A.V."/>
            <person name="Mardanov A.V."/>
        </authorList>
    </citation>
    <scope>NUCLEOTIDE SEQUENCE [LARGE SCALE GENOMIC DNA]</scope>
    <source>
        <strain evidence="3 4">YE2023</strain>
    </source>
</reference>
<comment type="caution">
    <text evidence="3">The sequence shown here is derived from an EMBL/GenBank/DDBJ whole genome shotgun (WGS) entry which is preliminary data.</text>
</comment>
<organism evidence="3 4">
    <name type="scientific">Ferrimicrobium acidiphilum</name>
    <dbReference type="NCBI Taxonomy" id="121039"/>
    <lineage>
        <taxon>Bacteria</taxon>
        <taxon>Bacillati</taxon>
        <taxon>Actinomycetota</taxon>
        <taxon>Acidimicrobiia</taxon>
        <taxon>Acidimicrobiales</taxon>
        <taxon>Acidimicrobiaceae</taxon>
        <taxon>Ferrimicrobium</taxon>
    </lineage>
</organism>
<dbReference type="SUPFAM" id="SSF55811">
    <property type="entry name" value="Nudix"/>
    <property type="match status" value="1"/>
</dbReference>
<dbReference type="InterPro" id="IPR020084">
    <property type="entry name" value="NUDIX_hydrolase_CS"/>
</dbReference>
<dbReference type="GO" id="GO:0016787">
    <property type="term" value="F:hydrolase activity"/>
    <property type="evidence" value="ECO:0007669"/>
    <property type="project" value="UniProtKB-KW"/>
</dbReference>